<evidence type="ECO:0000313" key="1">
    <source>
        <dbReference type="EMBL" id="TSJ78283.1"/>
    </source>
</evidence>
<reference evidence="1 2" key="1">
    <citation type="submission" date="2019-07" db="EMBL/GenBank/DDBJ databases">
        <title>Description of 53C-WASEF.</title>
        <authorList>
            <person name="Pitt A."/>
            <person name="Hahn M.W."/>
        </authorList>
    </citation>
    <scope>NUCLEOTIDE SEQUENCE [LARGE SCALE GENOMIC DNA]</scope>
    <source>
        <strain evidence="1 2">53C-WASEF</strain>
    </source>
</reference>
<dbReference type="Gene3D" id="2.60.120.380">
    <property type="match status" value="1"/>
</dbReference>
<sequence length="266" mass="29252">MPHVPVIALIVFFWVGSLGAQTVSRSEFGSAEASSAAMVGILYDLKQDQARKPMKMDIPAYGRLVDEFIASKWDESVLNRYFRAARPLYTTQVFIPLISANAAPKAFGVDGIVKPMFWLIHYKGQISPPTSGQWRFWGYGEEVCSVAINGKNVLLSNWKEITTPSVKWKSPEPPGQPAASGYLKAGDWIDLKAGEVVDIDVLIGERGGGVFASYLLIEKRGDHYEMLNGKPVLPVFQLAPYDTPQPQSVKQGPVIATKGPIWNGLQ</sequence>
<name>A0A556QNR7_9BACT</name>
<gene>
    <name evidence="1" type="ORF">FPL22_02970</name>
</gene>
<keyword evidence="2" id="KW-1185">Reference proteome</keyword>
<dbReference type="Proteomes" id="UP000315648">
    <property type="component" value="Unassembled WGS sequence"/>
</dbReference>
<accession>A0A556QNR7</accession>
<organism evidence="1 2">
    <name type="scientific">Rariglobus hedericola</name>
    <dbReference type="NCBI Taxonomy" id="2597822"/>
    <lineage>
        <taxon>Bacteria</taxon>
        <taxon>Pseudomonadati</taxon>
        <taxon>Verrucomicrobiota</taxon>
        <taxon>Opitutia</taxon>
        <taxon>Opitutales</taxon>
        <taxon>Opitutaceae</taxon>
        <taxon>Rariglobus</taxon>
    </lineage>
</organism>
<dbReference type="AlphaFoldDB" id="A0A556QNR7"/>
<evidence type="ECO:0008006" key="3">
    <source>
        <dbReference type="Google" id="ProtNLM"/>
    </source>
</evidence>
<dbReference type="EMBL" id="VMBG01000001">
    <property type="protein sequence ID" value="TSJ78283.1"/>
    <property type="molecule type" value="Genomic_DNA"/>
</dbReference>
<protein>
    <recommendedName>
        <fullName evidence="3">PA14 domain-containing protein</fullName>
    </recommendedName>
</protein>
<dbReference type="SUPFAM" id="SSF56988">
    <property type="entry name" value="Anthrax protective antigen"/>
    <property type="match status" value="1"/>
</dbReference>
<evidence type="ECO:0000313" key="2">
    <source>
        <dbReference type="Proteomes" id="UP000315648"/>
    </source>
</evidence>
<comment type="caution">
    <text evidence="1">The sequence shown here is derived from an EMBL/GenBank/DDBJ whole genome shotgun (WGS) entry which is preliminary data.</text>
</comment>
<proteinExistence type="predicted"/>
<dbReference type="RefSeq" id="WP_144228624.1">
    <property type="nucleotide sequence ID" value="NZ_CBCRVV010000003.1"/>
</dbReference>
<dbReference type="OrthoDB" id="184151at2"/>